<dbReference type="RefSeq" id="WP_167503167.1">
    <property type="nucleotide sequence ID" value="NZ_JAALLH010000001.1"/>
</dbReference>
<comment type="caution">
    <text evidence="2">The sequence shown here is derived from an EMBL/GenBank/DDBJ whole genome shotgun (WGS) entry which is preliminary data.</text>
</comment>
<protein>
    <submittedName>
        <fullName evidence="2">Base plate wedge 53 family protein</fullName>
    </submittedName>
</protein>
<accession>A0A7X5X7H9</accession>
<gene>
    <name evidence="2" type="ORF">SMALB_6121</name>
</gene>
<feature type="region of interest" description="Disordered" evidence="1">
    <location>
        <begin position="1"/>
        <end position="22"/>
    </location>
</feature>
<proteinExistence type="predicted"/>
<evidence type="ECO:0000313" key="3">
    <source>
        <dbReference type="Proteomes" id="UP000536624"/>
    </source>
</evidence>
<organism evidence="2 3">
    <name type="scientific">Streptomyces malaysiensis</name>
    <dbReference type="NCBI Taxonomy" id="92644"/>
    <lineage>
        <taxon>Bacteria</taxon>
        <taxon>Bacillati</taxon>
        <taxon>Actinomycetota</taxon>
        <taxon>Actinomycetes</taxon>
        <taxon>Kitasatosporales</taxon>
        <taxon>Streptomycetaceae</taxon>
        <taxon>Streptomyces</taxon>
        <taxon>Streptomyces violaceusniger group</taxon>
    </lineage>
</organism>
<evidence type="ECO:0000313" key="2">
    <source>
        <dbReference type="EMBL" id="NIY68043.1"/>
    </source>
</evidence>
<feature type="compositionally biased region" description="Polar residues" evidence="1">
    <location>
        <begin position="1"/>
        <end position="13"/>
    </location>
</feature>
<sequence>MPISRTSRYQRNETALVPDRHGRPQLAVLHRAPVDQKLRVSDYRWRAHERVDSVAAEYYGSETSWWMYAEANPQVLDWTQPPAGIQIMVPRGVA</sequence>
<dbReference type="EMBL" id="JAALLH010000001">
    <property type="protein sequence ID" value="NIY68043.1"/>
    <property type="molecule type" value="Genomic_DNA"/>
</dbReference>
<dbReference type="Proteomes" id="UP000536624">
    <property type="component" value="Unassembled WGS sequence"/>
</dbReference>
<name>A0A7X5X7H9_STRMQ</name>
<evidence type="ECO:0000256" key="1">
    <source>
        <dbReference type="SAM" id="MobiDB-lite"/>
    </source>
</evidence>
<reference evidence="2 3" key="1">
    <citation type="submission" date="2020-02" db="EMBL/GenBank/DDBJ databases">
        <title>Streptomyces malaysiensis DSM14702 (JHCC583434, PFL_A843) Genome sequencing and assembly.</title>
        <authorList>
            <person name="Samborskyy M."/>
        </authorList>
    </citation>
    <scope>NUCLEOTIDE SEQUENCE [LARGE SCALE GENOMIC DNA]</scope>
    <source>
        <strain evidence="2 3">DSM 14702</strain>
    </source>
</reference>
<dbReference type="AlphaFoldDB" id="A0A7X5X7H9"/>